<dbReference type="RefSeq" id="XP_003884614.1">
    <property type="nucleotide sequence ID" value="XM_003884565.1"/>
</dbReference>
<dbReference type="GeneID" id="13442515"/>
<dbReference type="Gene3D" id="2.60.200.20">
    <property type="match status" value="1"/>
</dbReference>
<feature type="compositionally biased region" description="Low complexity" evidence="1">
    <location>
        <begin position="448"/>
        <end position="460"/>
    </location>
</feature>
<organism evidence="3 4">
    <name type="scientific">Neospora caninum (strain Liverpool)</name>
    <dbReference type="NCBI Taxonomy" id="572307"/>
    <lineage>
        <taxon>Eukaryota</taxon>
        <taxon>Sar</taxon>
        <taxon>Alveolata</taxon>
        <taxon>Apicomplexa</taxon>
        <taxon>Conoidasida</taxon>
        <taxon>Coccidia</taxon>
        <taxon>Eucoccidiorida</taxon>
        <taxon>Eimeriorina</taxon>
        <taxon>Sarcocystidae</taxon>
        <taxon>Neospora</taxon>
    </lineage>
</organism>
<dbReference type="PROSITE" id="PS50006">
    <property type="entry name" value="FHA_DOMAIN"/>
    <property type="match status" value="1"/>
</dbReference>
<gene>
    <name evidence="3" type="ORF">NCLIV_050120</name>
</gene>
<dbReference type="VEuPathDB" id="ToxoDB:NCLIV_050120"/>
<dbReference type="CDD" id="cd00060">
    <property type="entry name" value="FHA"/>
    <property type="match status" value="1"/>
</dbReference>
<dbReference type="Pfam" id="PF15477">
    <property type="entry name" value="SMAP"/>
    <property type="match status" value="1"/>
</dbReference>
<evidence type="ECO:0000313" key="4">
    <source>
        <dbReference type="Proteomes" id="UP000007494"/>
    </source>
</evidence>
<dbReference type="OMA" id="ADCPHRY"/>
<feature type="domain" description="FHA" evidence="2">
    <location>
        <begin position="25"/>
        <end position="131"/>
    </location>
</feature>
<keyword evidence="4" id="KW-1185">Reference proteome</keyword>
<accession>F0VKI3</accession>
<dbReference type="OrthoDB" id="333526at2759"/>
<dbReference type="SUPFAM" id="SSF49879">
    <property type="entry name" value="SMAD/FHA domain"/>
    <property type="match status" value="1"/>
</dbReference>
<feature type="region of interest" description="Disordered" evidence="1">
    <location>
        <begin position="158"/>
        <end position="257"/>
    </location>
</feature>
<proteinExistence type="predicted"/>
<name>F0VKI3_NEOCL</name>
<dbReference type="PANTHER" id="PTHR22426:SF2">
    <property type="entry name" value="ARGININE_SERINE-RICH COILED-COIL PROTEIN 2"/>
    <property type="match status" value="1"/>
</dbReference>
<feature type="region of interest" description="Disordered" evidence="1">
    <location>
        <begin position="54"/>
        <end position="110"/>
    </location>
</feature>
<feature type="region of interest" description="Disordered" evidence="1">
    <location>
        <begin position="446"/>
        <end position="469"/>
    </location>
</feature>
<dbReference type="SMART" id="SM00240">
    <property type="entry name" value="FHA"/>
    <property type="match status" value="1"/>
</dbReference>
<dbReference type="Proteomes" id="UP000007494">
    <property type="component" value="Chromosome X"/>
</dbReference>
<evidence type="ECO:0000259" key="2">
    <source>
        <dbReference type="PROSITE" id="PS50006"/>
    </source>
</evidence>
<dbReference type="eggNOG" id="ENOG502QYU4">
    <property type="taxonomic scope" value="Eukaryota"/>
</dbReference>
<sequence>MPFLVEFEDGKHPSQCWRLAEKKTYVIGRNSGAVGIRLPHASISRMHAELWVSASDEKEARQKRSGEHDRKRSRQEESRRGREAARPRGSASPSRSPSRASSVSPNREGGTRFRLVELNAVNGTYINDKRMRETYRGWVGSGAAIAFADCPHRYKILAEPPSPSLPCIVARSRSESPGAGKPSEPSKPDALPSSSSTRDGRDRSRSREKRARRKSRWSSRQEKKSSRSSSRSPPRHSRRRRGWDDAGSSEEKKKREELDAKMSEIIANAQSAKAKQDAEKKMHTALDASLQASAATAGGANLLANPMNSASLNLTIGRGLSLLNCPTPVGVAQRASQAAQVAADRLLSPSPLAAAALSNLLASNPALSGLVGTAKSQSSGLSVQEKRKLLWGKKGEKADSQEEEKSENGKDEKVVDPNRYSLSFGGDEEKKNKFLKLMGFKGDTGNIAAPSTVPTASTAPGKETLDSAAQQKMNSELEFQYFQGMKRKDGRKTGLGL</sequence>
<dbReference type="AlphaFoldDB" id="F0VKI3"/>
<evidence type="ECO:0000256" key="1">
    <source>
        <dbReference type="SAM" id="MobiDB-lite"/>
    </source>
</evidence>
<reference evidence="4" key="1">
    <citation type="journal article" date="2012" name="PLoS Pathog.">
        <title>Comparative genomics of the apicomplexan parasites Toxoplasma gondii and Neospora caninum: Coccidia differing in host range and transmission strategy.</title>
        <authorList>
            <person name="Reid A.J."/>
            <person name="Vermont S.J."/>
            <person name="Cotton J.A."/>
            <person name="Harris D."/>
            <person name="Hill-Cawthorne G.A."/>
            <person name="Konen-Waisman S."/>
            <person name="Latham S.M."/>
            <person name="Mourier T."/>
            <person name="Norton R."/>
            <person name="Quail M.A."/>
            <person name="Sanders M."/>
            <person name="Shanmugam D."/>
            <person name="Sohal A."/>
            <person name="Wasmuth J.D."/>
            <person name="Brunk B."/>
            <person name="Grigg M.E."/>
            <person name="Howard J.C."/>
            <person name="Parkinson J."/>
            <person name="Roos D.S."/>
            <person name="Trees A.J."/>
            <person name="Berriman M."/>
            <person name="Pain A."/>
            <person name="Wastling J.M."/>
        </authorList>
    </citation>
    <scope>NUCLEOTIDE SEQUENCE [LARGE SCALE GENOMIC DNA]</scope>
    <source>
        <strain evidence="4">Liverpool</strain>
    </source>
</reference>
<feature type="compositionally biased region" description="Basic and acidic residues" evidence="1">
    <location>
        <begin position="406"/>
        <end position="416"/>
    </location>
</feature>
<dbReference type="EMBL" id="FR823391">
    <property type="protein sequence ID" value="CBZ54584.1"/>
    <property type="molecule type" value="Genomic_DNA"/>
</dbReference>
<dbReference type="InterPro" id="IPR008984">
    <property type="entry name" value="SMAD_FHA_dom_sf"/>
</dbReference>
<dbReference type="InterPro" id="IPR028124">
    <property type="entry name" value="SMAP_dom"/>
</dbReference>
<evidence type="ECO:0000313" key="3">
    <source>
        <dbReference type="EMBL" id="CBZ54584.1"/>
    </source>
</evidence>
<protein>
    <submittedName>
        <fullName evidence="3">Putative IMP dehydrogenase / GMP reductase domain containing protein</fullName>
    </submittedName>
</protein>
<dbReference type="PANTHER" id="PTHR22426">
    <property type="entry name" value="ARGININE_SERINE-RICH COILED-COIL PROTEIN 2"/>
    <property type="match status" value="1"/>
</dbReference>
<feature type="compositionally biased region" description="Low complexity" evidence="1">
    <location>
        <begin position="87"/>
        <end position="105"/>
    </location>
</feature>
<dbReference type="InterPro" id="IPR000253">
    <property type="entry name" value="FHA_dom"/>
</dbReference>
<feature type="compositionally biased region" description="Basic residues" evidence="1">
    <location>
        <begin position="206"/>
        <end position="217"/>
    </location>
</feature>
<feature type="compositionally biased region" description="Basic and acidic residues" evidence="1">
    <location>
        <begin position="55"/>
        <end position="86"/>
    </location>
</feature>
<dbReference type="InParanoid" id="F0VKI3"/>
<feature type="region of interest" description="Disordered" evidence="1">
    <location>
        <begin position="392"/>
        <end position="424"/>
    </location>
</feature>